<evidence type="ECO:0000256" key="5">
    <source>
        <dbReference type="ARBA" id="ARBA00022989"/>
    </source>
</evidence>
<evidence type="ECO:0000259" key="11">
    <source>
        <dbReference type="SMART" id="SM00756"/>
    </source>
</evidence>
<evidence type="ECO:0000256" key="10">
    <source>
        <dbReference type="SAM" id="Phobius"/>
    </source>
</evidence>
<evidence type="ECO:0000256" key="1">
    <source>
        <dbReference type="ARBA" id="ARBA00004141"/>
    </source>
</evidence>
<evidence type="ECO:0000256" key="9">
    <source>
        <dbReference type="ARBA" id="ARBA00023284"/>
    </source>
</evidence>
<keyword evidence="6" id="KW-0560">Oxidoreductase</keyword>
<dbReference type="InterPro" id="IPR044698">
    <property type="entry name" value="VKOR/LTO1"/>
</dbReference>
<feature type="domain" description="Vitamin K epoxide reductase" evidence="11">
    <location>
        <begin position="3"/>
        <end position="136"/>
    </location>
</feature>
<keyword evidence="9" id="KW-0676">Redox-active center</keyword>
<keyword evidence="3 10" id="KW-0812">Transmembrane</keyword>
<sequence>MSIVNINRLIFTLSLIGLAVTAFLAFEYMQAGPMVCPVTGTGCELVRKSEFSKLLGVDLPIFGIAFYLMTAFVSVWLTQNYHQKISLLRLAASFSAFAFGVYLTFLEAFVIKAYCIWCVASFIVSIMILCLCVLDFFKIKKENE</sequence>
<evidence type="ECO:0000256" key="2">
    <source>
        <dbReference type="ARBA" id="ARBA00006214"/>
    </source>
</evidence>
<dbReference type="GO" id="GO:0016491">
    <property type="term" value="F:oxidoreductase activity"/>
    <property type="evidence" value="ECO:0007669"/>
    <property type="project" value="UniProtKB-KW"/>
</dbReference>
<dbReference type="PANTHER" id="PTHR34573">
    <property type="entry name" value="VKC DOMAIN-CONTAINING PROTEIN"/>
    <property type="match status" value="1"/>
</dbReference>
<dbReference type="Pfam" id="PF07884">
    <property type="entry name" value="VKOR"/>
    <property type="match status" value="1"/>
</dbReference>
<feature type="transmembrane region" description="Helical" evidence="10">
    <location>
        <begin position="87"/>
        <end position="105"/>
    </location>
</feature>
<keyword evidence="5 10" id="KW-1133">Transmembrane helix</keyword>
<evidence type="ECO:0000256" key="3">
    <source>
        <dbReference type="ARBA" id="ARBA00022692"/>
    </source>
</evidence>
<comment type="caution">
    <text evidence="12">The sequence shown here is derived from an EMBL/GenBank/DDBJ whole genome shotgun (WGS) entry which is preliminary data.</text>
</comment>
<dbReference type="AlphaFoldDB" id="A0A1F5JB18"/>
<comment type="subcellular location">
    <subcellularLocation>
        <location evidence="1">Membrane</location>
        <topology evidence="1">Multi-pass membrane protein</topology>
    </subcellularLocation>
</comment>
<evidence type="ECO:0000256" key="7">
    <source>
        <dbReference type="ARBA" id="ARBA00023136"/>
    </source>
</evidence>
<comment type="similarity">
    <text evidence="2">Belongs to the VKOR family.</text>
</comment>
<protein>
    <recommendedName>
        <fullName evidence="11">Vitamin K epoxide reductase domain-containing protein</fullName>
    </recommendedName>
</protein>
<keyword evidence="4" id="KW-0874">Quinone</keyword>
<dbReference type="SMART" id="SM00756">
    <property type="entry name" value="VKc"/>
    <property type="match status" value="1"/>
</dbReference>
<evidence type="ECO:0000313" key="12">
    <source>
        <dbReference type="EMBL" id="OGE25827.1"/>
    </source>
</evidence>
<evidence type="ECO:0000313" key="13">
    <source>
        <dbReference type="Proteomes" id="UP000177042"/>
    </source>
</evidence>
<dbReference type="Gene3D" id="1.20.1440.130">
    <property type="entry name" value="VKOR domain"/>
    <property type="match status" value="1"/>
</dbReference>
<keyword evidence="8" id="KW-1015">Disulfide bond</keyword>
<proteinExistence type="inferred from homology"/>
<evidence type="ECO:0000256" key="8">
    <source>
        <dbReference type="ARBA" id="ARBA00023157"/>
    </source>
</evidence>
<dbReference type="GO" id="GO:0048038">
    <property type="term" value="F:quinone binding"/>
    <property type="evidence" value="ECO:0007669"/>
    <property type="project" value="UniProtKB-KW"/>
</dbReference>
<feature type="transmembrane region" description="Helical" evidence="10">
    <location>
        <begin position="59"/>
        <end position="78"/>
    </location>
</feature>
<dbReference type="CDD" id="cd12916">
    <property type="entry name" value="VKOR_1"/>
    <property type="match status" value="1"/>
</dbReference>
<dbReference type="EMBL" id="MFCX01000021">
    <property type="protein sequence ID" value="OGE25827.1"/>
    <property type="molecule type" value="Genomic_DNA"/>
</dbReference>
<dbReference type="GO" id="GO:0016020">
    <property type="term" value="C:membrane"/>
    <property type="evidence" value="ECO:0007669"/>
    <property type="project" value="UniProtKB-SubCell"/>
</dbReference>
<accession>A0A1F5JB18</accession>
<gene>
    <name evidence="12" type="ORF">A3C26_04165</name>
</gene>
<dbReference type="InterPro" id="IPR038354">
    <property type="entry name" value="VKOR_sf"/>
</dbReference>
<dbReference type="PANTHER" id="PTHR34573:SF1">
    <property type="entry name" value="VITAMIN K EPOXIDE REDUCTASE DOMAIN-CONTAINING PROTEIN"/>
    <property type="match status" value="1"/>
</dbReference>
<organism evidence="12 13">
    <name type="scientific">Candidatus Daviesbacteria bacterium RIFCSPHIGHO2_02_FULL_39_12</name>
    <dbReference type="NCBI Taxonomy" id="1797770"/>
    <lineage>
        <taxon>Bacteria</taxon>
        <taxon>Candidatus Daviesiibacteriota</taxon>
    </lineage>
</organism>
<keyword evidence="7 10" id="KW-0472">Membrane</keyword>
<dbReference type="Proteomes" id="UP000177042">
    <property type="component" value="Unassembled WGS sequence"/>
</dbReference>
<reference evidence="12 13" key="1">
    <citation type="journal article" date="2016" name="Nat. Commun.">
        <title>Thousands of microbial genomes shed light on interconnected biogeochemical processes in an aquifer system.</title>
        <authorList>
            <person name="Anantharaman K."/>
            <person name="Brown C.T."/>
            <person name="Hug L.A."/>
            <person name="Sharon I."/>
            <person name="Castelle C.J."/>
            <person name="Probst A.J."/>
            <person name="Thomas B.C."/>
            <person name="Singh A."/>
            <person name="Wilkins M.J."/>
            <person name="Karaoz U."/>
            <person name="Brodie E.L."/>
            <person name="Williams K.H."/>
            <person name="Hubbard S.S."/>
            <person name="Banfield J.F."/>
        </authorList>
    </citation>
    <scope>NUCLEOTIDE SEQUENCE [LARGE SCALE GENOMIC DNA]</scope>
</reference>
<evidence type="ECO:0000256" key="4">
    <source>
        <dbReference type="ARBA" id="ARBA00022719"/>
    </source>
</evidence>
<feature type="transmembrane region" description="Helical" evidence="10">
    <location>
        <begin position="111"/>
        <end position="137"/>
    </location>
</feature>
<evidence type="ECO:0000256" key="6">
    <source>
        <dbReference type="ARBA" id="ARBA00023002"/>
    </source>
</evidence>
<dbReference type="InterPro" id="IPR012932">
    <property type="entry name" value="VKOR"/>
</dbReference>
<name>A0A1F5JB18_9BACT</name>